<accession>D9WVA8</accession>
<protein>
    <recommendedName>
        <fullName evidence="4">Secreted protein</fullName>
    </recommendedName>
</protein>
<sequence length="142" mass="15141">MIMFTKRGVVGAMCLASALVMGASTSANAVSVGFNVRSTSGKAEISGTYKYWVSGTAAGRTLYDGSFSGATARDRVAGDGYEAVLALKYDEFTGGAWRPVKNKVAVVNGTKSWSFKNKANVYAYACDRKVGKKPLLNCKRAW</sequence>
<feature type="chain" id="PRO_5003131597" description="Secreted protein" evidence="1">
    <location>
        <begin position="30"/>
        <end position="142"/>
    </location>
</feature>
<feature type="signal peptide" evidence="1">
    <location>
        <begin position="1"/>
        <end position="29"/>
    </location>
</feature>
<name>D9WVA8_9ACTN</name>
<dbReference type="EMBL" id="GG657754">
    <property type="protein sequence ID" value="EFL20306.1"/>
    <property type="molecule type" value="Genomic_DNA"/>
</dbReference>
<proteinExistence type="predicted"/>
<evidence type="ECO:0000313" key="2">
    <source>
        <dbReference type="EMBL" id="EFL20306.1"/>
    </source>
</evidence>
<gene>
    <name evidence="2" type="ORF">SSOG_00018</name>
</gene>
<dbReference type="HOGENOM" id="CLU_1814735_0_0_11"/>
<evidence type="ECO:0008006" key="4">
    <source>
        <dbReference type="Google" id="ProtNLM"/>
    </source>
</evidence>
<organism evidence="2 3">
    <name type="scientific">Streptomyces himastatinicus ATCC 53653</name>
    <dbReference type="NCBI Taxonomy" id="457427"/>
    <lineage>
        <taxon>Bacteria</taxon>
        <taxon>Bacillati</taxon>
        <taxon>Actinomycetota</taxon>
        <taxon>Actinomycetes</taxon>
        <taxon>Kitasatosporales</taxon>
        <taxon>Streptomycetaceae</taxon>
        <taxon>Streptomyces</taxon>
        <taxon>Streptomyces violaceusniger group</taxon>
    </lineage>
</organism>
<dbReference type="Proteomes" id="UP000003963">
    <property type="component" value="Unassembled WGS sequence"/>
</dbReference>
<keyword evidence="1" id="KW-0732">Signal</keyword>
<dbReference type="OrthoDB" id="4274192at2"/>
<evidence type="ECO:0000256" key="1">
    <source>
        <dbReference type="SAM" id="SignalP"/>
    </source>
</evidence>
<keyword evidence="3" id="KW-1185">Reference proteome</keyword>
<dbReference type="AlphaFoldDB" id="D9WVA8"/>
<evidence type="ECO:0000313" key="3">
    <source>
        <dbReference type="Proteomes" id="UP000003963"/>
    </source>
</evidence>
<reference evidence="2 3" key="1">
    <citation type="submission" date="2009-02" db="EMBL/GenBank/DDBJ databases">
        <title>Annotation of Streptomyces hygroscopicus strain ATCC 53653.</title>
        <authorList>
            <consortium name="The Broad Institute Genome Sequencing Platform"/>
            <consortium name="Broad Institute Microbial Sequencing Center"/>
            <person name="Fischbach M."/>
            <person name="Godfrey P."/>
            <person name="Ward D."/>
            <person name="Young S."/>
            <person name="Zeng Q."/>
            <person name="Koehrsen M."/>
            <person name="Alvarado L."/>
            <person name="Berlin A.M."/>
            <person name="Bochicchio J."/>
            <person name="Borenstein D."/>
            <person name="Chapman S.B."/>
            <person name="Chen Z."/>
            <person name="Engels R."/>
            <person name="Freedman E."/>
            <person name="Gellesch M."/>
            <person name="Goldberg J."/>
            <person name="Griggs A."/>
            <person name="Gujja S."/>
            <person name="Heilman E.R."/>
            <person name="Heiman D.I."/>
            <person name="Hepburn T.A."/>
            <person name="Howarth C."/>
            <person name="Jen D."/>
            <person name="Larson L."/>
            <person name="Lewis B."/>
            <person name="Mehta T."/>
            <person name="Park D."/>
            <person name="Pearson M."/>
            <person name="Richards J."/>
            <person name="Roberts A."/>
            <person name="Saif S."/>
            <person name="Shea T.D."/>
            <person name="Shenoy N."/>
            <person name="Sisk P."/>
            <person name="Stolte C."/>
            <person name="Sykes S.N."/>
            <person name="Thomson T."/>
            <person name="Walk T."/>
            <person name="White J."/>
            <person name="Yandava C."/>
            <person name="Straight P."/>
            <person name="Clardy J."/>
            <person name="Hung D."/>
            <person name="Kolter R."/>
            <person name="Mekalanos J."/>
            <person name="Walker S."/>
            <person name="Walsh C.T."/>
            <person name="Wieland-Brown L.C."/>
            <person name="Haas B."/>
            <person name="Nusbaum C."/>
            <person name="Birren B."/>
        </authorList>
    </citation>
    <scope>NUCLEOTIDE SEQUENCE [LARGE SCALE GENOMIC DNA]</scope>
    <source>
        <strain evidence="2 3">ATCC 53653</strain>
    </source>
</reference>